<dbReference type="EMBL" id="OX597825">
    <property type="protein sequence ID" value="CAI9731232.1"/>
    <property type="molecule type" value="Genomic_DNA"/>
</dbReference>
<evidence type="ECO:0000313" key="2">
    <source>
        <dbReference type="Proteomes" id="UP001162480"/>
    </source>
</evidence>
<gene>
    <name evidence="1" type="ORF">OCTVUL_1B014203</name>
</gene>
<evidence type="ECO:0000313" key="1">
    <source>
        <dbReference type="EMBL" id="CAI9731232.1"/>
    </source>
</evidence>
<accession>A0AA36BCM8</accession>
<organism evidence="1 2">
    <name type="scientific">Octopus vulgaris</name>
    <name type="common">Common octopus</name>
    <dbReference type="NCBI Taxonomy" id="6645"/>
    <lineage>
        <taxon>Eukaryota</taxon>
        <taxon>Metazoa</taxon>
        <taxon>Spiralia</taxon>
        <taxon>Lophotrochozoa</taxon>
        <taxon>Mollusca</taxon>
        <taxon>Cephalopoda</taxon>
        <taxon>Coleoidea</taxon>
        <taxon>Octopodiformes</taxon>
        <taxon>Octopoda</taxon>
        <taxon>Incirrata</taxon>
        <taxon>Octopodidae</taxon>
        <taxon>Octopus</taxon>
    </lineage>
</organism>
<name>A0AA36BCM8_OCTVU</name>
<dbReference type="AlphaFoldDB" id="A0AA36BCM8"/>
<proteinExistence type="predicted"/>
<sequence length="87" mass="10490">MHHQLQYHKGVPYEGGKLVYAYELKPYRCVHYGIDLRNCKPQRIYILLTNIPHRVDLRYSIIQGDIHRIRQIEEKGSSRHHSRHVPY</sequence>
<reference evidence="1" key="1">
    <citation type="submission" date="2023-08" db="EMBL/GenBank/DDBJ databases">
        <authorList>
            <person name="Alioto T."/>
            <person name="Alioto T."/>
            <person name="Gomez Garrido J."/>
        </authorList>
    </citation>
    <scope>NUCLEOTIDE SEQUENCE</scope>
</reference>
<dbReference type="Proteomes" id="UP001162480">
    <property type="component" value="Chromosome 12"/>
</dbReference>
<protein>
    <submittedName>
        <fullName evidence="1">Uncharacterized protein</fullName>
    </submittedName>
</protein>
<keyword evidence="2" id="KW-1185">Reference proteome</keyword>